<keyword evidence="2" id="KW-1185">Reference proteome</keyword>
<dbReference type="InterPro" id="IPR047650">
    <property type="entry name" value="Transpos_IS110"/>
</dbReference>
<proteinExistence type="predicted"/>
<protein>
    <recommendedName>
        <fullName evidence="3">Transposase</fullName>
    </recommendedName>
</protein>
<dbReference type="EMBL" id="FOAP01000027">
    <property type="protein sequence ID" value="SEM98559.1"/>
    <property type="molecule type" value="Genomic_DNA"/>
</dbReference>
<sequence length="251" mass="26880">MNVIHPRCAALEFQEDTVVAVVRIAAAGRIIQELQRFEATPLGLGALAEWLGSYGCRCVVMRATGESWKQAWYLLEGQLELVLAEPLSAPARGLGTEDALSLAELLAHGLIHGRPVPLEPLPEVRDLCRARRLLAREMAQHHLHIQKVLSEASVQATGAGPGLSGRAILQELMAREAGAPGEAPLAAHHRFMLKLHLTQVDALRGSIEQVDDRLAECLTPLHGVSQGAAAAQRLTGERLSPRAGPAACARG</sequence>
<dbReference type="PANTHER" id="PTHR33055:SF15">
    <property type="entry name" value="TRANSPOSASE-RELATED"/>
    <property type="match status" value="1"/>
</dbReference>
<evidence type="ECO:0008006" key="3">
    <source>
        <dbReference type="Google" id="ProtNLM"/>
    </source>
</evidence>
<reference evidence="2" key="1">
    <citation type="submission" date="2016-10" db="EMBL/GenBank/DDBJ databases">
        <authorList>
            <person name="Varghese N."/>
            <person name="Submissions S."/>
        </authorList>
    </citation>
    <scope>NUCLEOTIDE SEQUENCE [LARGE SCALE GENOMIC DNA]</scope>
    <source>
        <strain evidence="2">DSM 17044</strain>
    </source>
</reference>
<dbReference type="PANTHER" id="PTHR33055">
    <property type="entry name" value="TRANSPOSASE FOR INSERTION SEQUENCE ELEMENT IS1111A"/>
    <property type="match status" value="1"/>
</dbReference>
<name>A0A1H8CUI4_STIAU</name>
<accession>A0A1H8CUI4</accession>
<gene>
    <name evidence="1" type="ORF">SAMN05444354_12780</name>
</gene>
<evidence type="ECO:0000313" key="2">
    <source>
        <dbReference type="Proteomes" id="UP000182719"/>
    </source>
</evidence>
<dbReference type="RefSeq" id="WP_143101659.1">
    <property type="nucleotide sequence ID" value="NZ_FOAP01000027.1"/>
</dbReference>
<evidence type="ECO:0000313" key="1">
    <source>
        <dbReference type="EMBL" id="SEM98559.1"/>
    </source>
</evidence>
<dbReference type="OrthoDB" id="5453147at2"/>
<dbReference type="Proteomes" id="UP000182719">
    <property type="component" value="Unassembled WGS sequence"/>
</dbReference>
<dbReference type="AlphaFoldDB" id="A0A1H8CUI4"/>
<organism evidence="1 2">
    <name type="scientific">Stigmatella aurantiaca</name>
    <dbReference type="NCBI Taxonomy" id="41"/>
    <lineage>
        <taxon>Bacteria</taxon>
        <taxon>Pseudomonadati</taxon>
        <taxon>Myxococcota</taxon>
        <taxon>Myxococcia</taxon>
        <taxon>Myxococcales</taxon>
        <taxon>Cystobacterineae</taxon>
        <taxon>Archangiaceae</taxon>
        <taxon>Stigmatella</taxon>
    </lineage>
</organism>